<reference evidence="14 15" key="1">
    <citation type="submission" date="2021-01" db="EMBL/GenBank/DDBJ databases">
        <title>FDA dAtabase for Regulatory Grade micrObial Sequences (FDA-ARGOS): Supporting development and validation of Infectious Disease Dx tests.</title>
        <authorList>
            <person name="Nelson B."/>
            <person name="Plummer A."/>
            <person name="Tallon L."/>
            <person name="Sadzewicz L."/>
            <person name="Zhao X."/>
            <person name="Boylan J."/>
            <person name="Ott S."/>
            <person name="Bowen H."/>
            <person name="Vavikolanu K."/>
            <person name="Mehta A."/>
            <person name="Aluvathingal J."/>
            <person name="Nadendla S."/>
            <person name="Myers T."/>
            <person name="Yan Y."/>
            <person name="Sichtig H."/>
        </authorList>
    </citation>
    <scope>NUCLEOTIDE SEQUENCE [LARGE SCALE GENOMIC DNA]</scope>
    <source>
        <strain evidence="14 15">FDAARGOS_1161</strain>
    </source>
</reference>
<evidence type="ECO:0000259" key="11">
    <source>
        <dbReference type="PROSITE" id="PS51094"/>
    </source>
</evidence>
<dbReference type="Gene3D" id="3.40.50.2300">
    <property type="match status" value="1"/>
</dbReference>
<evidence type="ECO:0000256" key="1">
    <source>
        <dbReference type="ARBA" id="ARBA00004496"/>
    </source>
</evidence>
<dbReference type="EMBL" id="CP068053">
    <property type="protein sequence ID" value="QQT00680.1"/>
    <property type="molecule type" value="Genomic_DNA"/>
</dbReference>
<comment type="subcellular location">
    <subcellularLocation>
        <location evidence="1">Cytoplasm</location>
    </subcellularLocation>
</comment>
<accession>A0A974NMP7</accession>
<dbReference type="KEGG" id="ppsr:I6J18_01725"/>
<dbReference type="GO" id="GO:0016301">
    <property type="term" value="F:kinase activity"/>
    <property type="evidence" value="ECO:0007669"/>
    <property type="project" value="UniProtKB-KW"/>
</dbReference>
<evidence type="ECO:0000256" key="6">
    <source>
        <dbReference type="ARBA" id="ARBA00022683"/>
    </source>
</evidence>
<name>A0A974NMP7_PERPY</name>
<dbReference type="Pfam" id="PF00874">
    <property type="entry name" value="PRD"/>
    <property type="match status" value="1"/>
</dbReference>
<comment type="function">
    <text evidence="8">The phosphoenolpyruvate-dependent sugar phosphotransferase system (sugar PTS), a major carbohydrate active transport system, catalyzes the phosphorylation of incoming sugar substrates concomitantly with their translocation across the cell membrane. The enzyme II UlaABC PTS system is involved in ascorbate transport.</text>
</comment>
<dbReference type="SUPFAM" id="SSF52794">
    <property type="entry name" value="PTS system IIB component-like"/>
    <property type="match status" value="1"/>
</dbReference>
<evidence type="ECO:0000256" key="8">
    <source>
        <dbReference type="ARBA" id="ARBA00037387"/>
    </source>
</evidence>
<evidence type="ECO:0000256" key="3">
    <source>
        <dbReference type="ARBA" id="ARBA00022490"/>
    </source>
</evidence>
<evidence type="ECO:0000256" key="4">
    <source>
        <dbReference type="ARBA" id="ARBA00022553"/>
    </source>
</evidence>
<evidence type="ECO:0000256" key="2">
    <source>
        <dbReference type="ARBA" id="ARBA00022448"/>
    </source>
</evidence>
<keyword evidence="6" id="KW-0598">Phosphotransferase system</keyword>
<evidence type="ECO:0000313" key="15">
    <source>
        <dbReference type="Proteomes" id="UP000595254"/>
    </source>
</evidence>
<evidence type="ECO:0000256" key="5">
    <source>
        <dbReference type="ARBA" id="ARBA00022679"/>
    </source>
</evidence>
<dbReference type="GO" id="GO:0009401">
    <property type="term" value="P:phosphoenolpyruvate-dependent sugar phosphotransferase system"/>
    <property type="evidence" value="ECO:0007669"/>
    <property type="project" value="UniProtKB-KW"/>
</dbReference>
<keyword evidence="2" id="KW-0813">Transport</keyword>
<dbReference type="GO" id="GO:0006355">
    <property type="term" value="P:regulation of DNA-templated transcription"/>
    <property type="evidence" value="ECO:0007669"/>
    <property type="project" value="InterPro"/>
</dbReference>
<dbReference type="InterPro" id="IPR051351">
    <property type="entry name" value="Ascorbate-PTS_EIIA_comp"/>
</dbReference>
<dbReference type="InterPro" id="IPR036634">
    <property type="entry name" value="PRD_sf"/>
</dbReference>
<evidence type="ECO:0000259" key="13">
    <source>
        <dbReference type="PROSITE" id="PS51372"/>
    </source>
</evidence>
<dbReference type="InterPro" id="IPR013011">
    <property type="entry name" value="PTS_EIIB_2"/>
</dbReference>
<dbReference type="RefSeq" id="WP_040376386.1">
    <property type="nucleotide sequence ID" value="NZ_CP068053.1"/>
</dbReference>
<dbReference type="PROSITE" id="PS51094">
    <property type="entry name" value="PTS_EIIA_TYPE_2"/>
    <property type="match status" value="1"/>
</dbReference>
<sequence length="676" mass="78666">MFDYRSSQLLEELLSYPEKNVQELKRKMKLSNRQFHYDLKKMNDGLEELDLPIVQLDGMNLNVPDSLLKSVPFEVISDTKLVYTEEQRIYLIYLYTFIRQEPVSNLHYQLILNVSRNTALSDIKKVRSFCEEEEIDLLYSRLDGYHLWGVEENKRRLASIAINRLLPFPFAEKAIRRLFEEWRVEFNVEAISKLLEKTAKENQVQYVMDRLEELAYYLAFVQVRQRKETILYTEEQLSVITQHPYYQIGRMLAENLFQQPNTEEATFVTIQLLAAFQGSMTDWIDSYLENMAVELMDRVEKQTLVEIPNREEMQRTLYQHLVPAYYRIQFRVPISNPMVDKIKAQHTELYSIVKEALQPIAIRTKQPISEEEVGFFTIHFGSQIKVKHSKTYRAILVCLNGISSSLMMKAQLAQIFPKLTLTQNYSVDEFMSIDSASFDIVFSTVPLVCPKPVHIIAPLLSAVEKNQLIQAVQRDLPELVAWNISMESIMTTIKRYTTVKDETALYEALFSKIWSTISPERSYQPMLSELLTEDMMQITNEPIKWEEAIRLTAEPLRKNGSIENSYIEAMVQKVKENGTYIYIGKGIAIPHARPEDGVNQVGMSLLRVNQPVYLLDNEQYPVELFICLAAIDSQTHLKALSQLTKLLSNKEAIKQFKELQSNEELYAFIKKEEELG</sequence>
<proteinExistence type="predicted"/>
<evidence type="ECO:0000256" key="10">
    <source>
        <dbReference type="ARBA" id="ARBA00042072"/>
    </source>
</evidence>
<dbReference type="InterPro" id="IPR016152">
    <property type="entry name" value="PTrfase/Anion_transptr"/>
</dbReference>
<dbReference type="SUPFAM" id="SSF55804">
    <property type="entry name" value="Phoshotransferase/anion transport protein"/>
    <property type="match status" value="1"/>
</dbReference>
<dbReference type="GO" id="GO:0005737">
    <property type="term" value="C:cytoplasm"/>
    <property type="evidence" value="ECO:0007669"/>
    <property type="project" value="UniProtKB-SubCell"/>
</dbReference>
<keyword evidence="15" id="KW-1185">Reference proteome</keyword>
<evidence type="ECO:0000256" key="7">
    <source>
        <dbReference type="ARBA" id="ARBA00022777"/>
    </source>
</evidence>
<feature type="domain" description="PTS EIIA type-2" evidence="11">
    <location>
        <begin position="529"/>
        <end position="672"/>
    </location>
</feature>
<dbReference type="Pfam" id="PF00359">
    <property type="entry name" value="PTS_EIIA_2"/>
    <property type="match status" value="1"/>
</dbReference>
<organism evidence="14 15">
    <name type="scientific">Peribacillus psychrosaccharolyticus</name>
    <name type="common">Bacillus psychrosaccharolyticus</name>
    <dbReference type="NCBI Taxonomy" id="1407"/>
    <lineage>
        <taxon>Bacteria</taxon>
        <taxon>Bacillati</taxon>
        <taxon>Bacillota</taxon>
        <taxon>Bacilli</taxon>
        <taxon>Bacillales</taxon>
        <taxon>Bacillaceae</taxon>
        <taxon>Peribacillus</taxon>
    </lineage>
</organism>
<dbReference type="CDD" id="cd00211">
    <property type="entry name" value="PTS_IIA_fru"/>
    <property type="match status" value="1"/>
</dbReference>
<feature type="domain" description="PTS EIIB type-2" evidence="12">
    <location>
        <begin position="392"/>
        <end position="480"/>
    </location>
</feature>
<dbReference type="PROSITE" id="PS51372">
    <property type="entry name" value="PRD_2"/>
    <property type="match status" value="1"/>
</dbReference>
<dbReference type="AlphaFoldDB" id="A0A974NMP7"/>
<keyword evidence="5" id="KW-0808">Transferase</keyword>
<dbReference type="PANTHER" id="PTHR36203">
    <property type="entry name" value="ASCORBATE-SPECIFIC PTS SYSTEM EIIA COMPONENT"/>
    <property type="match status" value="1"/>
</dbReference>
<keyword evidence="4" id="KW-0597">Phosphoprotein</keyword>
<keyword evidence="3" id="KW-0963">Cytoplasm</keyword>
<dbReference type="InterPro" id="IPR002178">
    <property type="entry name" value="PTS_EIIA_type-2_dom"/>
</dbReference>
<dbReference type="CDD" id="cd05568">
    <property type="entry name" value="PTS_IIB_bgl_like"/>
    <property type="match status" value="1"/>
</dbReference>
<dbReference type="GO" id="GO:0008982">
    <property type="term" value="F:protein-N(PI)-phosphohistidine-sugar phosphotransferase activity"/>
    <property type="evidence" value="ECO:0007669"/>
    <property type="project" value="InterPro"/>
</dbReference>
<dbReference type="Proteomes" id="UP000595254">
    <property type="component" value="Chromosome"/>
</dbReference>
<dbReference type="PROSITE" id="PS00372">
    <property type="entry name" value="PTS_EIIA_TYPE_2_HIS"/>
    <property type="match status" value="1"/>
</dbReference>
<dbReference type="PANTHER" id="PTHR36203:SF1">
    <property type="entry name" value="ASCORBATE-SPECIFIC PTS SYSTEM EIIA COMPONENT"/>
    <property type="match status" value="1"/>
</dbReference>
<feature type="domain" description="PRD" evidence="13">
    <location>
        <begin position="283"/>
        <end position="390"/>
    </location>
</feature>
<dbReference type="SUPFAM" id="SSF63520">
    <property type="entry name" value="PTS-regulatory domain, PRD"/>
    <property type="match status" value="1"/>
</dbReference>
<evidence type="ECO:0000313" key="14">
    <source>
        <dbReference type="EMBL" id="QQT00680.1"/>
    </source>
</evidence>
<dbReference type="InterPro" id="IPR036095">
    <property type="entry name" value="PTS_EIIB-like_sf"/>
</dbReference>
<protein>
    <recommendedName>
        <fullName evidence="9">Ascorbate-specific PTS system EIIA component</fullName>
    </recommendedName>
    <alternativeName>
        <fullName evidence="10">Ascorbate-specific phosphotransferase enzyme IIA component</fullName>
    </alternativeName>
</protein>
<gene>
    <name evidence="14" type="ORF">I6J18_01725</name>
</gene>
<dbReference type="Gene3D" id="1.10.1790.10">
    <property type="entry name" value="PRD domain"/>
    <property type="match status" value="1"/>
</dbReference>
<keyword evidence="7" id="KW-0418">Kinase</keyword>
<evidence type="ECO:0000259" key="12">
    <source>
        <dbReference type="PROSITE" id="PS51099"/>
    </source>
</evidence>
<dbReference type="PROSITE" id="PS51099">
    <property type="entry name" value="PTS_EIIB_TYPE_2"/>
    <property type="match status" value="1"/>
</dbReference>
<dbReference type="Gene3D" id="3.40.930.10">
    <property type="entry name" value="Mannitol-specific EII, Chain A"/>
    <property type="match status" value="1"/>
</dbReference>
<evidence type="ECO:0000256" key="9">
    <source>
        <dbReference type="ARBA" id="ARBA00041175"/>
    </source>
</evidence>
<dbReference type="InterPro" id="IPR011608">
    <property type="entry name" value="PRD"/>
</dbReference>